<feature type="compositionally biased region" description="Polar residues" evidence="4">
    <location>
        <begin position="502"/>
        <end position="521"/>
    </location>
</feature>
<feature type="region of interest" description="Disordered" evidence="4">
    <location>
        <begin position="601"/>
        <end position="648"/>
    </location>
</feature>
<dbReference type="InterPro" id="IPR029299">
    <property type="entry name" value="ALMS_motif"/>
</dbReference>
<feature type="compositionally biased region" description="Basic and acidic residues" evidence="4">
    <location>
        <begin position="138"/>
        <end position="149"/>
    </location>
</feature>
<feature type="compositionally biased region" description="Low complexity" evidence="4">
    <location>
        <begin position="477"/>
        <end position="493"/>
    </location>
</feature>
<feature type="region of interest" description="Disordered" evidence="4">
    <location>
        <begin position="769"/>
        <end position="793"/>
    </location>
</feature>
<dbReference type="Pfam" id="PF15309">
    <property type="entry name" value="ALMS_motif"/>
    <property type="match status" value="1"/>
</dbReference>
<keyword evidence="3" id="KW-0206">Cytoskeleton</keyword>
<evidence type="ECO:0000259" key="5">
    <source>
        <dbReference type="Pfam" id="PF15309"/>
    </source>
</evidence>
<feature type="region of interest" description="Disordered" evidence="4">
    <location>
        <begin position="238"/>
        <end position="329"/>
    </location>
</feature>
<organism evidence="6 7">
    <name type="scientific">Drosophila albomicans</name>
    <name type="common">Fruit fly</name>
    <dbReference type="NCBI Taxonomy" id="7291"/>
    <lineage>
        <taxon>Eukaryota</taxon>
        <taxon>Metazoa</taxon>
        <taxon>Ecdysozoa</taxon>
        <taxon>Arthropoda</taxon>
        <taxon>Hexapoda</taxon>
        <taxon>Insecta</taxon>
        <taxon>Pterygota</taxon>
        <taxon>Neoptera</taxon>
        <taxon>Endopterygota</taxon>
        <taxon>Diptera</taxon>
        <taxon>Brachycera</taxon>
        <taxon>Muscomorpha</taxon>
        <taxon>Ephydroidea</taxon>
        <taxon>Drosophilidae</taxon>
        <taxon>Drosophila</taxon>
    </lineage>
</organism>
<dbReference type="RefSeq" id="XP_034101487.1">
    <property type="nucleotide sequence ID" value="XM_034245596.2"/>
</dbReference>
<dbReference type="CTD" id="31392"/>
<evidence type="ECO:0000256" key="1">
    <source>
        <dbReference type="ARBA" id="ARBA00004300"/>
    </source>
</evidence>
<protein>
    <submittedName>
        <fullName evidence="7">Centrosome-associated protein Alms1a</fullName>
    </submittedName>
</protein>
<keyword evidence="6" id="KW-1185">Reference proteome</keyword>
<dbReference type="GO" id="GO:0005813">
    <property type="term" value="C:centrosome"/>
    <property type="evidence" value="ECO:0007669"/>
    <property type="project" value="UniProtKB-SubCell"/>
</dbReference>
<feature type="compositionally biased region" description="Basic and acidic residues" evidence="4">
    <location>
        <begin position="445"/>
        <end position="465"/>
    </location>
</feature>
<feature type="region of interest" description="Disordered" evidence="4">
    <location>
        <begin position="733"/>
        <end position="753"/>
    </location>
</feature>
<dbReference type="PANTHER" id="PTHR28051:SF1">
    <property type="entry name" value="PROTEIN MTL1-RELATED"/>
    <property type="match status" value="1"/>
</dbReference>
<evidence type="ECO:0000256" key="3">
    <source>
        <dbReference type="ARBA" id="ARBA00023212"/>
    </source>
</evidence>
<proteinExistence type="predicted"/>
<name>A0A6P8XV50_DROAB</name>
<keyword evidence="2" id="KW-0963">Cytoplasm</keyword>
<feature type="compositionally biased region" description="Acidic residues" evidence="4">
    <location>
        <begin position="107"/>
        <end position="118"/>
    </location>
</feature>
<feature type="region of interest" description="Disordered" evidence="4">
    <location>
        <begin position="427"/>
        <end position="521"/>
    </location>
</feature>
<feature type="compositionally biased region" description="Basic and acidic residues" evidence="4">
    <location>
        <begin position="611"/>
        <end position="621"/>
    </location>
</feature>
<comment type="subcellular location">
    <subcellularLocation>
        <location evidence="1">Cytoplasm</location>
        <location evidence="1">Cytoskeleton</location>
        <location evidence="1">Microtubule organizing center</location>
        <location evidence="1">Centrosome</location>
    </subcellularLocation>
</comment>
<feature type="compositionally biased region" description="Polar residues" evidence="4">
    <location>
        <begin position="466"/>
        <end position="476"/>
    </location>
</feature>
<accession>A0A6P8XV50</accession>
<feature type="region of interest" description="Disordered" evidence="4">
    <location>
        <begin position="100"/>
        <end position="175"/>
    </location>
</feature>
<sequence>MSNNNNKKHNYERKAKSSRFTPKIREYLAEIANERETELERFMMLSSASPASSGVSVGAPCPQHDITANNNISSCRVLAEAGEAAAVQIVNIPIVMVNKQQEKQQENEEEEEEEEEEQQLPPPPPPSKVKSSCSVSVEDLRTPTKDTHTQTHTQPQMHTRKTQTPESALKSHKRLEWDPAADVGYHRSMGSNNSCERAMSTSNISTLERSVLEAAMQPLQATQRANQSETDLKRLQLEKERVEKPPLASSTFVQRAPRSTPVSNSRRDSCVTSSAASSFDYQPNLSRPSTAGTGRSQSRSQSQSQSQSSRRSSSSYQQLQQEQQSQSLNDAELKRQEREYAAQLEQKLSQRRRQHNKENQEPSVSVSTSASSACSSLRSSSGFKNDVDLGIDLLCALVNKRSLSSGQKKQLARDIIKRLVGLDLVCSSTSGGGGSKSSTHARSQRSKEQAQQTEHHENPVKDNSQRQDVATNTSRSLQPEQQPKQQQQLVSLPVPAPRTRLATPTSEQQMEPCSYASTSSAASNELLTQKINVQRANQEPDEQAAVQEWLNPMTQSEIEYEQRQLQRQQRNNLSLERRTQIDWIEGEIRRLYALQELLHRGGRGGGGGSEEQVKQSSREAEQQELEQQSGEKGGKTTLPVPAPPAPPVTPVSMPTANVVAGEDKATTTAAAAATATARTSTADKLVRIEPRARKHSETVEKVIQIEAAADAALAVPATVGAVAIENRATTVARQQQRSKMATPQLSHSGSSESVCSFVQQRQRQFLAHYQNQQQQRREQQQQQLFRRHQQQQQLFYEQHPSHAACHLHPPTHCHRHHQHHPPHYVQMQYAQATASNESGAIYYQVVNSQEVQRATAATKAPAAVTGVATVAAAAATVERSSNTSSSLLCLSSEMSIPMGMATACEATTTTTTTTTTTHQYDDVACQQLQLQQQLQRQRRHHTVKQLELQQQQQLLQVRPRGIAYVLQFNSHTDDDDAVGQILTETLTVQDYLQRARPEFCAKSKQRKAILNEMQLLRNARRRELDELIEGHSVETIDRRLQQLPPPVTAKVRIFSTREMKAMTNKRCENLPEVLAAQQREREERRRRSNRIMRDVFNRRLQRRVRSGKLSLNHSRTVI</sequence>
<evidence type="ECO:0000313" key="7">
    <source>
        <dbReference type="RefSeq" id="XP_034101487.1"/>
    </source>
</evidence>
<dbReference type="PANTHER" id="PTHR28051">
    <property type="entry name" value="PROTEIN MTL1-RELATED"/>
    <property type="match status" value="1"/>
</dbReference>
<dbReference type="GeneID" id="117566119"/>
<feature type="compositionally biased region" description="Low complexity" evidence="4">
    <location>
        <begin position="295"/>
        <end position="327"/>
    </location>
</feature>
<gene>
    <name evidence="7" type="primary">LOC117566119</name>
</gene>
<dbReference type="AlphaFoldDB" id="A0A6P8XV50"/>
<evidence type="ECO:0000313" key="6">
    <source>
        <dbReference type="Proteomes" id="UP000515160"/>
    </source>
</evidence>
<dbReference type="InterPro" id="IPR052292">
    <property type="entry name" value="Glucose_repression_reg"/>
</dbReference>
<dbReference type="OrthoDB" id="2448405at2759"/>
<feature type="compositionally biased region" description="Low complexity" evidence="4">
    <location>
        <begin position="363"/>
        <end position="381"/>
    </location>
</feature>
<reference evidence="7" key="1">
    <citation type="submission" date="2025-08" db="UniProtKB">
        <authorList>
            <consortium name="RefSeq"/>
        </authorList>
    </citation>
    <scope>IDENTIFICATION</scope>
    <source>
        <strain evidence="7">15112-1751.03</strain>
        <tissue evidence="7">Whole Adult</tissue>
    </source>
</reference>
<evidence type="ECO:0000256" key="2">
    <source>
        <dbReference type="ARBA" id="ARBA00022490"/>
    </source>
</evidence>
<dbReference type="Proteomes" id="UP000515160">
    <property type="component" value="Chromosome X"/>
</dbReference>
<feature type="compositionally biased region" description="Polar residues" evidence="4">
    <location>
        <begin position="260"/>
        <end position="294"/>
    </location>
</feature>
<feature type="compositionally biased region" description="Low complexity" evidence="4">
    <location>
        <begin position="128"/>
        <end position="137"/>
    </location>
</feature>
<evidence type="ECO:0000256" key="4">
    <source>
        <dbReference type="SAM" id="MobiDB-lite"/>
    </source>
</evidence>
<feature type="region of interest" description="Disordered" evidence="4">
    <location>
        <begin position="348"/>
        <end position="381"/>
    </location>
</feature>
<feature type="domain" description="ALMS motif" evidence="5">
    <location>
        <begin position="984"/>
        <end position="1106"/>
    </location>
</feature>